<dbReference type="SMART" id="SM00387">
    <property type="entry name" value="HATPase_c"/>
    <property type="match status" value="1"/>
</dbReference>
<protein>
    <submittedName>
        <fullName evidence="6">Signal transduction histidine kinase</fullName>
    </submittedName>
</protein>
<dbReference type="Gene3D" id="3.30.565.10">
    <property type="entry name" value="Histidine kinase-like ATPase, C-terminal domain"/>
    <property type="match status" value="1"/>
</dbReference>
<keyword evidence="1" id="KW-0808">Transferase</keyword>
<proteinExistence type="predicted"/>
<feature type="domain" description="Histidine kinase/HSP90-like ATPase" evidence="5">
    <location>
        <begin position="456"/>
        <end position="545"/>
    </location>
</feature>
<dbReference type="PANTHER" id="PTHR24421:SF56">
    <property type="entry name" value="OXYGEN SENSOR HISTIDINE KINASE RESPONSE REGULATOR DOST"/>
    <property type="match status" value="1"/>
</dbReference>
<accession>A0ABS2L5G8</accession>
<reference evidence="6 7" key="1">
    <citation type="submission" date="2021-01" db="EMBL/GenBank/DDBJ databases">
        <title>Sequencing the genomes of 1000 actinobacteria strains.</title>
        <authorList>
            <person name="Klenk H.-P."/>
        </authorList>
    </citation>
    <scope>NUCLEOTIDE SEQUENCE [LARGE SCALE GENOMIC DNA]</scope>
    <source>
        <strain evidence="6 7">DSM 13057</strain>
    </source>
</reference>
<dbReference type="Pfam" id="PF07730">
    <property type="entry name" value="HisKA_3"/>
    <property type="match status" value="1"/>
</dbReference>
<evidence type="ECO:0000256" key="3">
    <source>
        <dbReference type="ARBA" id="ARBA00023012"/>
    </source>
</evidence>
<dbReference type="SUPFAM" id="SSF55874">
    <property type="entry name" value="ATPase domain of HSP90 chaperone/DNA topoisomerase II/histidine kinase"/>
    <property type="match status" value="1"/>
</dbReference>
<dbReference type="InterPro" id="IPR036890">
    <property type="entry name" value="HATPase_C_sf"/>
</dbReference>
<dbReference type="SMART" id="SM00065">
    <property type="entry name" value="GAF"/>
    <property type="match status" value="2"/>
</dbReference>
<dbReference type="PANTHER" id="PTHR24421">
    <property type="entry name" value="NITRATE/NITRITE SENSOR PROTEIN NARX-RELATED"/>
    <property type="match status" value="1"/>
</dbReference>
<dbReference type="InterPro" id="IPR050482">
    <property type="entry name" value="Sensor_HK_TwoCompSys"/>
</dbReference>
<dbReference type="EMBL" id="JAFBBU010000001">
    <property type="protein sequence ID" value="MBM7472343.1"/>
    <property type="molecule type" value="Genomic_DNA"/>
</dbReference>
<dbReference type="SUPFAM" id="SSF55781">
    <property type="entry name" value="GAF domain-like"/>
    <property type="match status" value="2"/>
</dbReference>
<dbReference type="Gene3D" id="1.20.5.1930">
    <property type="match status" value="1"/>
</dbReference>
<name>A0ABS2L5G8_9MICO</name>
<keyword evidence="7" id="KW-1185">Reference proteome</keyword>
<dbReference type="Pfam" id="PF13185">
    <property type="entry name" value="GAF_2"/>
    <property type="match status" value="2"/>
</dbReference>
<keyword evidence="3" id="KW-0902">Two-component regulatory system</keyword>
<dbReference type="InterPro" id="IPR003594">
    <property type="entry name" value="HATPase_dom"/>
</dbReference>
<dbReference type="InterPro" id="IPR011712">
    <property type="entry name" value="Sig_transdc_His_kin_sub3_dim/P"/>
</dbReference>
<evidence type="ECO:0000313" key="6">
    <source>
        <dbReference type="EMBL" id="MBM7472343.1"/>
    </source>
</evidence>
<gene>
    <name evidence="6" type="ORF">JOE66_001977</name>
</gene>
<evidence type="ECO:0000256" key="2">
    <source>
        <dbReference type="ARBA" id="ARBA00022777"/>
    </source>
</evidence>
<evidence type="ECO:0000256" key="1">
    <source>
        <dbReference type="ARBA" id="ARBA00022679"/>
    </source>
</evidence>
<dbReference type="Gene3D" id="3.30.450.40">
    <property type="match status" value="2"/>
</dbReference>
<feature type="domain" description="GAF" evidence="4">
    <location>
        <begin position="33"/>
        <end position="179"/>
    </location>
</feature>
<dbReference type="RefSeq" id="WP_205109008.1">
    <property type="nucleotide sequence ID" value="NZ_BAAAHT010000013.1"/>
</dbReference>
<evidence type="ECO:0000259" key="5">
    <source>
        <dbReference type="SMART" id="SM00387"/>
    </source>
</evidence>
<feature type="domain" description="GAF" evidence="4">
    <location>
        <begin position="199"/>
        <end position="344"/>
    </location>
</feature>
<dbReference type="GO" id="GO:0016301">
    <property type="term" value="F:kinase activity"/>
    <property type="evidence" value="ECO:0007669"/>
    <property type="project" value="UniProtKB-KW"/>
</dbReference>
<comment type="caution">
    <text evidence="6">The sequence shown here is derived from an EMBL/GenBank/DDBJ whole genome shotgun (WGS) entry which is preliminary data.</text>
</comment>
<keyword evidence="2 6" id="KW-0418">Kinase</keyword>
<organism evidence="6 7">
    <name type="scientific">Subtercola frigoramans</name>
    <dbReference type="NCBI Taxonomy" id="120298"/>
    <lineage>
        <taxon>Bacteria</taxon>
        <taxon>Bacillati</taxon>
        <taxon>Actinomycetota</taxon>
        <taxon>Actinomycetes</taxon>
        <taxon>Micrococcales</taxon>
        <taxon>Microbacteriaceae</taxon>
        <taxon>Subtercola</taxon>
    </lineage>
</organism>
<dbReference type="Proteomes" id="UP000776164">
    <property type="component" value="Unassembled WGS sequence"/>
</dbReference>
<dbReference type="InterPro" id="IPR029016">
    <property type="entry name" value="GAF-like_dom_sf"/>
</dbReference>
<evidence type="ECO:0000259" key="4">
    <source>
        <dbReference type="SMART" id="SM00065"/>
    </source>
</evidence>
<evidence type="ECO:0000313" key="7">
    <source>
        <dbReference type="Proteomes" id="UP000776164"/>
    </source>
</evidence>
<dbReference type="InterPro" id="IPR003018">
    <property type="entry name" value="GAF"/>
</dbReference>
<sequence>MHQEDQSADRGPSATDKLRALAEATQSVVEELDLPVVLQRIVDAAVNLVGAQYGAVGVIAPHGGLEQFIHVGMSPSAVQVIGHLPEGHGLLGALIDDPRPIRLSQLSDDPRSAGFPAHHPEMHSFLGVPIRVREAVYGNLYLTNQKSGEFTADDEELVLTLAATAGFAIENARLFSETRRRQAWAAASAEITAVLLSADHAVAISALLGRVQHLASAALACLITEHSDPSQLIVADATGEFAESLLHATFPVEDSLSAAVLHGRIPMATERKVSTAAAWSPVVHLLGPVMAVPLIAGGRSLGVILVARSIGDPSFTPADLEMAADFAGQASVTLELSAARADQQRMMVLEDRGRIARDLHDHVIQQLFATGLELQNVAGSLPPGRASERVNSVISSLDAAISQIRTVIFALAPPRSDLQLTVRHQIIDLATEFAPGLMRPPSVSFAGPVDLVAVGGLADDVLAVIRESLANVAKHSQAEQASVAVSVWQGSLVVEVVDDGVGFSDSGRRSGIANLEQRATLRGGTFSVSSGTDGTRMLWSVPFTDEPNEEEVPT</sequence>